<comment type="caution">
    <text evidence="1">The sequence shown here is derived from an EMBL/GenBank/DDBJ whole genome shotgun (WGS) entry which is preliminary data.</text>
</comment>
<evidence type="ECO:0000313" key="2">
    <source>
        <dbReference type="Proteomes" id="UP000821656"/>
    </source>
</evidence>
<dbReference type="RefSeq" id="WP_173695932.1">
    <property type="nucleotide sequence ID" value="NZ_CP016090.1"/>
</dbReference>
<evidence type="ECO:0000313" key="1">
    <source>
        <dbReference type="EMBL" id="NRV08377.1"/>
    </source>
</evidence>
<dbReference type="AlphaFoldDB" id="A0A9Q5CQB6"/>
<name>A0A9Q5CQB6_CLOBE</name>
<dbReference type="Proteomes" id="UP000821656">
    <property type="component" value="Unassembled WGS sequence"/>
</dbReference>
<reference evidence="1" key="1">
    <citation type="submission" date="2020-05" db="EMBL/GenBank/DDBJ databases">
        <title>Genomic insights into acetone-butanol-ethanol (ABE) fermentation by sequencing solventogenic clostridia strains.</title>
        <authorList>
            <person name="Brown S."/>
        </authorList>
    </citation>
    <scope>NUCLEOTIDE SEQUENCE</scope>
    <source>
        <strain evidence="1">DJ126</strain>
    </source>
</reference>
<proteinExistence type="predicted"/>
<accession>A0A9Q5CQB6</accession>
<organism evidence="1 2">
    <name type="scientific">Clostridium beijerinckii</name>
    <name type="common">Clostridium MP</name>
    <dbReference type="NCBI Taxonomy" id="1520"/>
    <lineage>
        <taxon>Bacteria</taxon>
        <taxon>Bacillati</taxon>
        <taxon>Bacillota</taxon>
        <taxon>Clostridia</taxon>
        <taxon>Eubacteriales</taxon>
        <taxon>Clostridiaceae</taxon>
        <taxon>Clostridium</taxon>
    </lineage>
</organism>
<dbReference type="EMBL" id="JABSXK010000001">
    <property type="protein sequence ID" value="NRV08377.1"/>
    <property type="molecule type" value="Genomic_DNA"/>
</dbReference>
<gene>
    <name evidence="1" type="ORF">DFH45_001340</name>
</gene>
<sequence>MGNKSVIVCMTLRNQTVVGEFESLADTMSVDFGVERKALFDVIFDDIRPYEEGNVYKFELKYM</sequence>
<protein>
    <submittedName>
        <fullName evidence="1">Uncharacterized protein</fullName>
    </submittedName>
</protein>